<accession>X1HYG9</accession>
<reference evidence="1" key="1">
    <citation type="journal article" date="2014" name="Front. Microbiol.">
        <title>High frequency of phylogenetically diverse reductive dehalogenase-homologous genes in deep subseafloor sedimentary metagenomes.</title>
        <authorList>
            <person name="Kawai M."/>
            <person name="Futagami T."/>
            <person name="Toyoda A."/>
            <person name="Takaki Y."/>
            <person name="Nishi S."/>
            <person name="Hori S."/>
            <person name="Arai W."/>
            <person name="Tsubouchi T."/>
            <person name="Morono Y."/>
            <person name="Uchiyama I."/>
            <person name="Ito T."/>
            <person name="Fujiyama A."/>
            <person name="Inagaki F."/>
            <person name="Takami H."/>
        </authorList>
    </citation>
    <scope>NUCLEOTIDE SEQUENCE</scope>
    <source>
        <strain evidence="1">Expedition CK06-06</strain>
    </source>
</reference>
<evidence type="ECO:0000313" key="1">
    <source>
        <dbReference type="EMBL" id="GAH74472.1"/>
    </source>
</evidence>
<comment type="caution">
    <text evidence="1">The sequence shown here is derived from an EMBL/GenBank/DDBJ whole genome shotgun (WGS) entry which is preliminary data.</text>
</comment>
<dbReference type="AlphaFoldDB" id="X1HYG9"/>
<proteinExistence type="predicted"/>
<feature type="non-terminal residue" evidence="1">
    <location>
        <position position="136"/>
    </location>
</feature>
<protein>
    <submittedName>
        <fullName evidence="1">Uncharacterized protein</fullName>
    </submittedName>
</protein>
<sequence>MRGDQAILLNSGIDNTMENMMTGAGFVGTTKFKDGEKVKELGLAEERPAAIIGIEEFSAVTNMFKATHSGELDTALLGALDSGYCYKRLASGPIKYQTFVTLQTGVQPARFNLSSGLGRRLLFIEFIPTRKDWNTL</sequence>
<dbReference type="EMBL" id="BARU01032751">
    <property type="protein sequence ID" value="GAH74472.1"/>
    <property type="molecule type" value="Genomic_DNA"/>
</dbReference>
<gene>
    <name evidence="1" type="ORF">S03H2_51609</name>
</gene>
<organism evidence="1">
    <name type="scientific">marine sediment metagenome</name>
    <dbReference type="NCBI Taxonomy" id="412755"/>
    <lineage>
        <taxon>unclassified sequences</taxon>
        <taxon>metagenomes</taxon>
        <taxon>ecological metagenomes</taxon>
    </lineage>
</organism>
<name>X1HYG9_9ZZZZ</name>